<dbReference type="PIRSF" id="PIRSF029347">
    <property type="entry name" value="RecF"/>
    <property type="match status" value="1"/>
</dbReference>
<dbReference type="EMBL" id="FWWY01000001">
    <property type="protein sequence ID" value="SMC02050.1"/>
    <property type="molecule type" value="Genomic_DNA"/>
</dbReference>
<dbReference type="InterPro" id="IPR003959">
    <property type="entry name" value="ATPase_AAA_core"/>
</dbReference>
<dbReference type="InterPro" id="IPR014555">
    <property type="entry name" value="RecF-like"/>
</dbReference>
<dbReference type="Gene3D" id="3.40.50.300">
    <property type="entry name" value="P-loop containing nucleotide triphosphate hydrolases"/>
    <property type="match status" value="2"/>
</dbReference>
<evidence type="ECO:0000313" key="3">
    <source>
        <dbReference type="Proteomes" id="UP000192660"/>
    </source>
</evidence>
<dbReference type="GO" id="GO:0016887">
    <property type="term" value="F:ATP hydrolysis activity"/>
    <property type="evidence" value="ECO:0007669"/>
    <property type="project" value="InterPro"/>
</dbReference>
<dbReference type="PANTHER" id="PTHR32182:SF22">
    <property type="entry name" value="ATP-DEPENDENT ENDONUCLEASE, OLD FAMILY-RELATED"/>
    <property type="match status" value="1"/>
</dbReference>
<dbReference type="GO" id="GO:0005524">
    <property type="term" value="F:ATP binding"/>
    <property type="evidence" value="ECO:0007669"/>
    <property type="project" value="InterPro"/>
</dbReference>
<dbReference type="SUPFAM" id="SSF52540">
    <property type="entry name" value="P-loop containing nucleoside triphosphate hydrolases"/>
    <property type="match status" value="1"/>
</dbReference>
<keyword evidence="3" id="KW-1185">Reference proteome</keyword>
<accession>A0A1W1W7L8</accession>
<dbReference type="Proteomes" id="UP000192660">
    <property type="component" value="Unassembled WGS sequence"/>
</dbReference>
<name>A0A1W1W7L8_SULTA</name>
<reference evidence="3" key="1">
    <citation type="submission" date="2017-04" db="EMBL/GenBank/DDBJ databases">
        <authorList>
            <person name="Varghese N."/>
            <person name="Submissions S."/>
        </authorList>
    </citation>
    <scope>NUCLEOTIDE SEQUENCE [LARGE SCALE GENOMIC DNA]</scope>
    <source>
        <strain evidence="3">DSM 9293</strain>
    </source>
</reference>
<dbReference type="GO" id="GO:0000731">
    <property type="term" value="P:DNA synthesis involved in DNA repair"/>
    <property type="evidence" value="ECO:0007669"/>
    <property type="project" value="TreeGrafter"/>
</dbReference>
<evidence type="ECO:0000259" key="1">
    <source>
        <dbReference type="Pfam" id="PF13304"/>
    </source>
</evidence>
<organism evidence="2 3">
    <name type="scientific">Sulfobacillus thermosulfidooxidans (strain DSM 9293 / VKM B-1269 / AT-1)</name>
    <dbReference type="NCBI Taxonomy" id="929705"/>
    <lineage>
        <taxon>Bacteria</taxon>
        <taxon>Bacillati</taxon>
        <taxon>Bacillota</taxon>
        <taxon>Clostridia</taxon>
        <taxon>Eubacteriales</taxon>
        <taxon>Clostridiales Family XVII. Incertae Sedis</taxon>
        <taxon>Sulfobacillus</taxon>
    </lineage>
</organism>
<gene>
    <name evidence="2" type="ORF">SAMN00768000_0261</name>
</gene>
<protein>
    <submittedName>
        <fullName evidence="2">AAA domain-containing protein</fullName>
    </submittedName>
</protein>
<dbReference type="GO" id="GO:0006302">
    <property type="term" value="P:double-strand break repair"/>
    <property type="evidence" value="ECO:0007669"/>
    <property type="project" value="TreeGrafter"/>
</dbReference>
<dbReference type="InterPro" id="IPR027417">
    <property type="entry name" value="P-loop_NTPase"/>
</dbReference>
<dbReference type="PANTHER" id="PTHR32182">
    <property type="entry name" value="DNA REPLICATION AND REPAIR PROTEIN RECF"/>
    <property type="match status" value="1"/>
</dbReference>
<evidence type="ECO:0000313" key="2">
    <source>
        <dbReference type="EMBL" id="SMC02050.1"/>
    </source>
</evidence>
<dbReference type="AlphaFoldDB" id="A0A1W1W7L8"/>
<proteinExistence type="predicted"/>
<dbReference type="Pfam" id="PF13304">
    <property type="entry name" value="AAA_21"/>
    <property type="match status" value="1"/>
</dbReference>
<feature type="domain" description="ATPase AAA-type core" evidence="1">
    <location>
        <begin position="24"/>
        <end position="372"/>
    </location>
</feature>
<sequence length="428" mass="48502">MYLSEIKLTNFRSFRETETKLSEIVIFIGRNGEGKSNLLEAIRFLRTIATFGIDAGIQTVGGAKYFARLEGNQPQFPVNVSFRVDFDPPLHFPQDPTTSLDAATYTLTIKNPNNTHNNGVSLNYVWEETITLENVQTRDSADTSPIRIIVSQSSNDPDAPAQVLSESLVRTSSHDKLLSKLFPTDQRVWINHQWGSNRPVQISLLQSVQTSPLNFWLSANVFFFDPDPNQAKRIIDPIGLLTLTEDGNNLAEVIRALEPNQIEQLNTYCRTLFPRILGIEPMDLGDGRWTWSLREQNGNTFPARFLSPGMVRGIILLVALVQATGSACLILEEPERFLDPSLLAPLMAIIQDVVKTQKCQVIFTTQSPEILAHVNVDRVYWIRRDDEWSVINHPATDERLRDWVQDLGIANLYIDDFIDTVVKERPRE</sequence>